<accession>A0A1E3G1R9</accession>
<dbReference type="PANTHER" id="PTHR43798">
    <property type="entry name" value="MONOACYLGLYCEROL LIPASE"/>
    <property type="match status" value="1"/>
</dbReference>
<dbReference type="AlphaFoldDB" id="A0A1E3G1R9"/>
<gene>
    <name evidence="2" type="ORF">A4H02_06435</name>
</gene>
<dbReference type="PRINTS" id="PR00111">
    <property type="entry name" value="ABHYDROLASE"/>
</dbReference>
<name>A0A1E3G1R9_9BACT</name>
<dbReference type="PANTHER" id="PTHR43798:SF33">
    <property type="entry name" value="HYDROLASE, PUTATIVE (AFU_ORTHOLOGUE AFUA_2G14860)-RELATED"/>
    <property type="match status" value="1"/>
</dbReference>
<keyword evidence="3" id="KW-1185">Reference proteome</keyword>
<dbReference type="GO" id="GO:0047372">
    <property type="term" value="F:monoacylglycerol lipase activity"/>
    <property type="evidence" value="ECO:0007669"/>
    <property type="project" value="TreeGrafter"/>
</dbReference>
<dbReference type="GO" id="GO:0016020">
    <property type="term" value="C:membrane"/>
    <property type="evidence" value="ECO:0007669"/>
    <property type="project" value="TreeGrafter"/>
</dbReference>
<dbReference type="InterPro" id="IPR029058">
    <property type="entry name" value="AB_hydrolase_fold"/>
</dbReference>
<dbReference type="InterPro" id="IPR050266">
    <property type="entry name" value="AB_hydrolase_sf"/>
</dbReference>
<dbReference type="SUPFAM" id="SSF53474">
    <property type="entry name" value="alpha/beta-Hydrolases"/>
    <property type="match status" value="1"/>
</dbReference>
<dbReference type="Proteomes" id="UP000094570">
    <property type="component" value="Unassembled WGS sequence"/>
</dbReference>
<evidence type="ECO:0000259" key="1">
    <source>
        <dbReference type="Pfam" id="PF00561"/>
    </source>
</evidence>
<proteinExistence type="predicted"/>
<reference evidence="3" key="1">
    <citation type="submission" date="2016-04" db="EMBL/GenBank/DDBJ databases">
        <title>The genome sequence project of a novel Fervidobacterium isolate from a hot spring in Thailand.</title>
        <authorList>
            <person name="Gonzalez J.M."/>
            <person name="Cuecas A."/>
            <person name="Kanoksilapatham W."/>
        </authorList>
    </citation>
    <scope>NUCLEOTIDE SEQUENCE [LARGE SCALE GENOMIC DNA]</scope>
    <source>
        <strain evidence="3">FC2004</strain>
    </source>
</reference>
<dbReference type="RefSeq" id="WP_069293353.1">
    <property type="nucleotide sequence ID" value="NZ_CP140110.1"/>
</dbReference>
<dbReference type="GO" id="GO:0046464">
    <property type="term" value="P:acylglycerol catabolic process"/>
    <property type="evidence" value="ECO:0007669"/>
    <property type="project" value="TreeGrafter"/>
</dbReference>
<evidence type="ECO:0000313" key="2">
    <source>
        <dbReference type="EMBL" id="ODN30196.1"/>
    </source>
</evidence>
<dbReference type="STRING" id="1008305.A4H02_06435"/>
<dbReference type="Pfam" id="PF00561">
    <property type="entry name" value="Abhydrolase_1"/>
    <property type="match status" value="1"/>
</dbReference>
<dbReference type="Gene3D" id="3.40.50.1820">
    <property type="entry name" value="alpha/beta hydrolase"/>
    <property type="match status" value="1"/>
</dbReference>
<evidence type="ECO:0000313" key="3">
    <source>
        <dbReference type="Proteomes" id="UP000094570"/>
    </source>
</evidence>
<dbReference type="EMBL" id="LWAF01000009">
    <property type="protein sequence ID" value="ODN30196.1"/>
    <property type="molecule type" value="Genomic_DNA"/>
</dbReference>
<dbReference type="OrthoDB" id="252464at2"/>
<dbReference type="InterPro" id="IPR000073">
    <property type="entry name" value="AB_hydrolase_1"/>
</dbReference>
<organism evidence="2 3">
    <name type="scientific">Fervidobacterium thailandense</name>
    <dbReference type="NCBI Taxonomy" id="1008305"/>
    <lineage>
        <taxon>Bacteria</taxon>
        <taxon>Thermotogati</taxon>
        <taxon>Thermotogota</taxon>
        <taxon>Thermotogae</taxon>
        <taxon>Thermotogales</taxon>
        <taxon>Fervidobacteriaceae</taxon>
        <taxon>Fervidobacterium</taxon>
    </lineage>
</organism>
<sequence>MVFKTILLGLLAYFLTLSLNVLKIESQLRVDVQVAEVNQIKIAYKYYKSNVTGEKTFVLLHGFAGSSTDWEFLVKELRNIGHCLLIDIPPFGLSEKKLGFDYSDANLIKTILMLVDKLGVKKFSLIGHSMGGNLAILIASTVPERIEKLVLVSAAYLPLEQDDSELMEILRNGGRSWTANLDDENLSTILNLGLKAYPLIRNVYSNLVPKLDRVRQEHLDKTFVQNIFLPAEVLIKFSKDKIAQEPFEHDLGKISAQTLIIYGSNDNVTPPAIGEYLSKRIKNSRFELIDGEGHLPMFNERFVEIVVKFLRD</sequence>
<protein>
    <recommendedName>
        <fullName evidence="1">AB hydrolase-1 domain-containing protein</fullName>
    </recommendedName>
</protein>
<feature type="domain" description="AB hydrolase-1" evidence="1">
    <location>
        <begin position="56"/>
        <end position="299"/>
    </location>
</feature>
<comment type="caution">
    <text evidence="2">The sequence shown here is derived from an EMBL/GenBank/DDBJ whole genome shotgun (WGS) entry which is preliminary data.</text>
</comment>